<gene>
    <name evidence="8" type="ORF">PF002_g13253</name>
</gene>
<protein>
    <recommendedName>
        <fullName evidence="5">Mitochondrial cardiolipin hydrolase</fullName>
    </recommendedName>
</protein>
<dbReference type="GO" id="GO:0016891">
    <property type="term" value="F:RNA endonuclease activity producing 5'-phosphomonoesters, hydrolytic mechanism"/>
    <property type="evidence" value="ECO:0007669"/>
    <property type="project" value="TreeGrafter"/>
</dbReference>
<feature type="region of interest" description="Disordered" evidence="6">
    <location>
        <begin position="319"/>
        <end position="363"/>
    </location>
</feature>
<keyword evidence="1" id="KW-0378">Hydrolase</keyword>
<keyword evidence="2" id="KW-0442">Lipid degradation</keyword>
<evidence type="ECO:0000256" key="4">
    <source>
        <dbReference type="ARBA" id="ARBA00038012"/>
    </source>
</evidence>
<evidence type="ECO:0000256" key="1">
    <source>
        <dbReference type="ARBA" id="ARBA00022801"/>
    </source>
</evidence>
<organism evidence="8 9">
    <name type="scientific">Phytophthora fragariae</name>
    <dbReference type="NCBI Taxonomy" id="53985"/>
    <lineage>
        <taxon>Eukaryota</taxon>
        <taxon>Sar</taxon>
        <taxon>Stramenopiles</taxon>
        <taxon>Oomycota</taxon>
        <taxon>Peronosporomycetes</taxon>
        <taxon>Peronosporales</taxon>
        <taxon>Peronosporaceae</taxon>
        <taxon>Phytophthora</taxon>
    </lineage>
</organism>
<proteinExistence type="inferred from homology"/>
<dbReference type="EMBL" id="QXGD01000662">
    <property type="protein sequence ID" value="KAE9229642.1"/>
    <property type="molecule type" value="Genomic_DNA"/>
</dbReference>
<dbReference type="Proteomes" id="UP000440367">
    <property type="component" value="Unassembled WGS sequence"/>
</dbReference>
<comment type="caution">
    <text evidence="8">The sequence shown here is derived from an EMBL/GenBank/DDBJ whole genome shotgun (WGS) entry which is preliminary data.</text>
</comment>
<reference evidence="8 9" key="1">
    <citation type="submission" date="2018-08" db="EMBL/GenBank/DDBJ databases">
        <title>Genomic investigation of the strawberry pathogen Phytophthora fragariae indicates pathogenicity is determined by transcriptional variation in three key races.</title>
        <authorList>
            <person name="Adams T.M."/>
            <person name="Armitage A.D."/>
            <person name="Sobczyk M.K."/>
            <person name="Bates H.J."/>
            <person name="Dunwell J.M."/>
            <person name="Nellist C.F."/>
            <person name="Harrison R.J."/>
        </authorList>
    </citation>
    <scope>NUCLEOTIDE SEQUENCE [LARGE SCALE GENOMIC DNA]</scope>
    <source>
        <strain evidence="8 9">BC-1</strain>
    </source>
</reference>
<dbReference type="InterPro" id="IPR025202">
    <property type="entry name" value="PLD-like_dom"/>
</dbReference>
<dbReference type="SUPFAM" id="SSF56024">
    <property type="entry name" value="Phospholipase D/nuclease"/>
    <property type="match status" value="1"/>
</dbReference>
<sequence>MQTPQRTAPLPRALGDVGRRFLVAALVSPLATASDEEPSASAPSSAREPAAASSARPKSTAHRIPMSKRAAMTKYYHDGKASGKKVSLTEAAKIGGCSLSQAGVWCARTRIGEGLMYKPKGPSTQWPVPKAVSEIAKHLPEFELPPDSITIAATQAGIRPKSFRYIRKQVTERLQTAVVDFWFNGDKRAEAEIVKYISDPGRKSIKIGMFLLTHKLLVEKLKSALAAGVEVKLIVDLSQVRGKGNSSIEDLIQAGAQVCHSTATFHWKVAIFDGQILIHGSQNWTKSGLLGPNFECTLVLSGTIVTLFEQEFDRMWTTATQDHPSSKRLKTALAREGTEPLTEEESSHSPEDTPVPGKKRKKWKRTLFPTTLALLGGH</sequence>
<comment type="similarity">
    <text evidence="4">Belongs to the phospholipase D family. MitoPLD/Zucchini subfamily.</text>
</comment>
<dbReference type="InterPro" id="IPR051406">
    <property type="entry name" value="PLD_domain"/>
</dbReference>
<dbReference type="Gene3D" id="3.30.870.10">
    <property type="entry name" value="Endonuclease Chain A"/>
    <property type="match status" value="1"/>
</dbReference>
<dbReference type="PANTHER" id="PTHR43856:SF1">
    <property type="entry name" value="MITOCHONDRIAL CARDIOLIPIN HYDROLASE"/>
    <property type="match status" value="1"/>
</dbReference>
<evidence type="ECO:0000256" key="3">
    <source>
        <dbReference type="ARBA" id="ARBA00023098"/>
    </source>
</evidence>
<feature type="region of interest" description="Disordered" evidence="6">
    <location>
        <begin position="31"/>
        <end position="69"/>
    </location>
</feature>
<evidence type="ECO:0000313" key="9">
    <source>
        <dbReference type="Proteomes" id="UP000440367"/>
    </source>
</evidence>
<accession>A0A6A3Z342</accession>
<dbReference type="GO" id="GO:0016042">
    <property type="term" value="P:lipid catabolic process"/>
    <property type="evidence" value="ECO:0007669"/>
    <property type="project" value="UniProtKB-KW"/>
</dbReference>
<evidence type="ECO:0000259" key="7">
    <source>
        <dbReference type="Pfam" id="PF13091"/>
    </source>
</evidence>
<keyword evidence="3" id="KW-0443">Lipid metabolism</keyword>
<evidence type="ECO:0000256" key="2">
    <source>
        <dbReference type="ARBA" id="ARBA00022963"/>
    </source>
</evidence>
<evidence type="ECO:0000313" key="8">
    <source>
        <dbReference type="EMBL" id="KAE9229642.1"/>
    </source>
</evidence>
<feature type="compositionally biased region" description="Low complexity" evidence="6">
    <location>
        <begin position="39"/>
        <end position="58"/>
    </location>
</feature>
<evidence type="ECO:0000256" key="6">
    <source>
        <dbReference type="SAM" id="MobiDB-lite"/>
    </source>
</evidence>
<feature type="domain" description="Phospholipase D-like" evidence="7">
    <location>
        <begin position="202"/>
        <end position="316"/>
    </location>
</feature>
<dbReference type="Pfam" id="PF13091">
    <property type="entry name" value="PLDc_2"/>
    <property type="match status" value="1"/>
</dbReference>
<dbReference type="AlphaFoldDB" id="A0A6A3Z342"/>
<name>A0A6A3Z342_9STRA</name>
<dbReference type="PANTHER" id="PTHR43856">
    <property type="entry name" value="CARDIOLIPIN HYDROLASE"/>
    <property type="match status" value="1"/>
</dbReference>
<evidence type="ECO:0000256" key="5">
    <source>
        <dbReference type="ARBA" id="ARBA00040549"/>
    </source>
</evidence>